<dbReference type="InterPro" id="IPR001254">
    <property type="entry name" value="Trypsin_dom"/>
</dbReference>
<dbReference type="InterPro" id="IPR001314">
    <property type="entry name" value="Peptidase_S1A"/>
</dbReference>
<name>A0AAE1HFG4_9NEOP</name>
<dbReference type="GO" id="GO:0006508">
    <property type="term" value="P:proteolysis"/>
    <property type="evidence" value="ECO:0007669"/>
    <property type="project" value="InterPro"/>
</dbReference>
<dbReference type="Gene3D" id="2.40.10.10">
    <property type="entry name" value="Trypsin-like serine proteases"/>
    <property type="match status" value="1"/>
</dbReference>
<dbReference type="PRINTS" id="PR00722">
    <property type="entry name" value="CHYMOTRYPSIN"/>
</dbReference>
<evidence type="ECO:0000259" key="2">
    <source>
        <dbReference type="PROSITE" id="PS50240"/>
    </source>
</evidence>
<feature type="chain" id="PRO_5041946325" evidence="1">
    <location>
        <begin position="22"/>
        <end position="320"/>
    </location>
</feature>
<dbReference type="Pfam" id="PF00089">
    <property type="entry name" value="Trypsin"/>
    <property type="match status" value="1"/>
</dbReference>
<dbReference type="EMBL" id="JAHWGI010000980">
    <property type="protein sequence ID" value="KAK3919651.1"/>
    <property type="molecule type" value="Genomic_DNA"/>
</dbReference>
<dbReference type="PANTHER" id="PTHR24260:SF136">
    <property type="entry name" value="GH08193P-RELATED"/>
    <property type="match status" value="1"/>
</dbReference>
<dbReference type="Proteomes" id="UP001219518">
    <property type="component" value="Unassembled WGS sequence"/>
</dbReference>
<protein>
    <submittedName>
        <fullName evidence="3">Chymotrypsin BI</fullName>
    </submittedName>
</protein>
<accession>A0AAE1HFG4</accession>
<dbReference type="InterPro" id="IPR051333">
    <property type="entry name" value="CLIP_Serine_Protease"/>
</dbReference>
<gene>
    <name evidence="3" type="ORF">KUF71_008778</name>
</gene>
<proteinExistence type="predicted"/>
<dbReference type="PANTHER" id="PTHR24260">
    <property type="match status" value="1"/>
</dbReference>
<dbReference type="PROSITE" id="PS50240">
    <property type="entry name" value="TRYPSIN_DOM"/>
    <property type="match status" value="1"/>
</dbReference>
<feature type="domain" description="Peptidase S1" evidence="2">
    <location>
        <begin position="50"/>
        <end position="314"/>
    </location>
</feature>
<reference evidence="3" key="2">
    <citation type="journal article" date="2023" name="BMC Genomics">
        <title>Pest status, molecular evolution, and epigenetic factors derived from the genome assembly of Frankliniella fusca, a thysanopteran phytovirus vector.</title>
        <authorList>
            <person name="Catto M.A."/>
            <person name="Labadie P.E."/>
            <person name="Jacobson A.L."/>
            <person name="Kennedy G.G."/>
            <person name="Srinivasan R."/>
            <person name="Hunt B.G."/>
        </authorList>
    </citation>
    <scope>NUCLEOTIDE SEQUENCE</scope>
    <source>
        <strain evidence="3">PL_HMW_Pooled</strain>
    </source>
</reference>
<dbReference type="SUPFAM" id="SSF50494">
    <property type="entry name" value="Trypsin-like serine proteases"/>
    <property type="match status" value="1"/>
</dbReference>
<dbReference type="SMART" id="SM00020">
    <property type="entry name" value="Tryp_SPc"/>
    <property type="match status" value="1"/>
</dbReference>
<feature type="signal peptide" evidence="1">
    <location>
        <begin position="1"/>
        <end position="21"/>
    </location>
</feature>
<evidence type="ECO:0000313" key="4">
    <source>
        <dbReference type="Proteomes" id="UP001219518"/>
    </source>
</evidence>
<evidence type="ECO:0000313" key="3">
    <source>
        <dbReference type="EMBL" id="KAK3919651.1"/>
    </source>
</evidence>
<comment type="caution">
    <text evidence="3">The sequence shown here is derived from an EMBL/GenBank/DDBJ whole genome shotgun (WGS) entry which is preliminary data.</text>
</comment>
<sequence length="320" mass="33834">MLKMDATLVVLLALGLTMAAATPVQYESDLDNALDSALDEDLDLPTNLRMAGGKIVPPGNDNYRFMVAIQPQYVENGATLSAPVCSGVLIAGFNRAVTPVTPAYWVLTSAHCALSGTSYQLFVGNNKITTQAANETITAADAPTRVTINSEYRESMLTGDLALISVTSIVPNTVSGPGGLTAARLSTVSDASKSFLINPVTMAGWGYPNDVFNGPSPSLRELTSWVVPNWYCAVRHLTLPVRRTHMCTAGLPNKGPCTGDSGAPLLATIRVNGTDTVRVVGLATHTPRDGCSRGKPGVFTRIGDYLDWIVQVTGYDADTA</sequence>
<organism evidence="3 4">
    <name type="scientific">Frankliniella fusca</name>
    <dbReference type="NCBI Taxonomy" id="407009"/>
    <lineage>
        <taxon>Eukaryota</taxon>
        <taxon>Metazoa</taxon>
        <taxon>Ecdysozoa</taxon>
        <taxon>Arthropoda</taxon>
        <taxon>Hexapoda</taxon>
        <taxon>Insecta</taxon>
        <taxon>Pterygota</taxon>
        <taxon>Neoptera</taxon>
        <taxon>Paraneoptera</taxon>
        <taxon>Thysanoptera</taxon>
        <taxon>Terebrantia</taxon>
        <taxon>Thripoidea</taxon>
        <taxon>Thripidae</taxon>
        <taxon>Frankliniella</taxon>
    </lineage>
</organism>
<dbReference type="AlphaFoldDB" id="A0AAE1HFG4"/>
<dbReference type="InterPro" id="IPR009003">
    <property type="entry name" value="Peptidase_S1_PA"/>
</dbReference>
<keyword evidence="4" id="KW-1185">Reference proteome</keyword>
<keyword evidence="1" id="KW-0732">Signal</keyword>
<reference evidence="3" key="1">
    <citation type="submission" date="2021-07" db="EMBL/GenBank/DDBJ databases">
        <authorList>
            <person name="Catto M.A."/>
            <person name="Jacobson A."/>
            <person name="Kennedy G."/>
            <person name="Labadie P."/>
            <person name="Hunt B.G."/>
            <person name="Srinivasan R."/>
        </authorList>
    </citation>
    <scope>NUCLEOTIDE SEQUENCE</scope>
    <source>
        <strain evidence="3">PL_HMW_Pooled</strain>
        <tissue evidence="3">Head</tissue>
    </source>
</reference>
<dbReference type="InterPro" id="IPR043504">
    <property type="entry name" value="Peptidase_S1_PA_chymotrypsin"/>
</dbReference>
<evidence type="ECO:0000256" key="1">
    <source>
        <dbReference type="SAM" id="SignalP"/>
    </source>
</evidence>
<dbReference type="GO" id="GO:0004252">
    <property type="term" value="F:serine-type endopeptidase activity"/>
    <property type="evidence" value="ECO:0007669"/>
    <property type="project" value="InterPro"/>
</dbReference>